<accession>A0A4Y2W8K5</accession>
<dbReference type="AlphaFoldDB" id="A0A4Y2W8K5"/>
<name>A0A4Y2W8K5_ARAVE</name>
<proteinExistence type="predicted"/>
<comment type="caution">
    <text evidence="1">The sequence shown here is derived from an EMBL/GenBank/DDBJ whole genome shotgun (WGS) entry which is preliminary data.</text>
</comment>
<keyword evidence="2" id="KW-1185">Reference proteome</keyword>
<protein>
    <submittedName>
        <fullName evidence="1">Uncharacterized protein</fullName>
    </submittedName>
</protein>
<dbReference type="EMBL" id="BGPR01056768">
    <property type="protein sequence ID" value="GBO33231.1"/>
    <property type="molecule type" value="Genomic_DNA"/>
</dbReference>
<sequence>MKTNLRLQNAKTTIHFLTNNECKQRIFFHWWNDIGFFSISHIFFVTTKFLLAAFTGINPDSSPDVSLKSGRKYGNPKTISNPPLSRPFRGYTELKLMHCLQFDIPLLQQQKVDDTPLLLTLLYIPRCAQAGRKQFEPPLLGRNCHGPL</sequence>
<evidence type="ECO:0000313" key="2">
    <source>
        <dbReference type="Proteomes" id="UP000499080"/>
    </source>
</evidence>
<dbReference type="Proteomes" id="UP000499080">
    <property type="component" value="Unassembled WGS sequence"/>
</dbReference>
<organism evidence="1 2">
    <name type="scientific">Araneus ventricosus</name>
    <name type="common">Orbweaver spider</name>
    <name type="synonym">Epeira ventricosa</name>
    <dbReference type="NCBI Taxonomy" id="182803"/>
    <lineage>
        <taxon>Eukaryota</taxon>
        <taxon>Metazoa</taxon>
        <taxon>Ecdysozoa</taxon>
        <taxon>Arthropoda</taxon>
        <taxon>Chelicerata</taxon>
        <taxon>Arachnida</taxon>
        <taxon>Araneae</taxon>
        <taxon>Araneomorphae</taxon>
        <taxon>Entelegynae</taxon>
        <taxon>Araneoidea</taxon>
        <taxon>Araneidae</taxon>
        <taxon>Araneus</taxon>
    </lineage>
</organism>
<reference evidence="1 2" key="1">
    <citation type="journal article" date="2019" name="Sci. Rep.">
        <title>Orb-weaving spider Araneus ventricosus genome elucidates the spidroin gene catalogue.</title>
        <authorList>
            <person name="Kono N."/>
            <person name="Nakamura H."/>
            <person name="Ohtoshi R."/>
            <person name="Moran D.A.P."/>
            <person name="Shinohara A."/>
            <person name="Yoshida Y."/>
            <person name="Fujiwara M."/>
            <person name="Mori M."/>
            <person name="Tomita M."/>
            <person name="Arakawa K."/>
        </authorList>
    </citation>
    <scope>NUCLEOTIDE SEQUENCE [LARGE SCALE GENOMIC DNA]</scope>
</reference>
<evidence type="ECO:0000313" key="1">
    <source>
        <dbReference type="EMBL" id="GBO33231.1"/>
    </source>
</evidence>
<gene>
    <name evidence="1" type="ORF">AVEN_199134_1</name>
</gene>